<dbReference type="Proteomes" id="UP000019118">
    <property type="component" value="Unassembled WGS sequence"/>
</dbReference>
<dbReference type="PANTHER" id="PTHR46848">
    <property type="entry name" value="REGULATOR OF G-PROTEIN SIGNALING 3"/>
    <property type="match status" value="1"/>
</dbReference>
<dbReference type="GO" id="GO:0005634">
    <property type="term" value="C:nucleus"/>
    <property type="evidence" value="ECO:0007669"/>
    <property type="project" value="TreeGrafter"/>
</dbReference>
<dbReference type="EnsemblMetazoa" id="XM_019913942.1">
    <property type="protein sequence ID" value="XP_019769501.1"/>
    <property type="gene ID" value="LOC109543980"/>
</dbReference>
<dbReference type="InterPro" id="IPR035899">
    <property type="entry name" value="DBL_dom_sf"/>
</dbReference>
<dbReference type="SUPFAM" id="SSF49562">
    <property type="entry name" value="C2 domain (Calcium/lipid-binding domain, CaLB)"/>
    <property type="match status" value="1"/>
</dbReference>
<keyword evidence="6" id="KW-1185">Reference proteome</keyword>
<reference evidence="6" key="1">
    <citation type="journal article" date="2013" name="Genome Biol.">
        <title>Draft genome of the mountain pine beetle, Dendroctonus ponderosae Hopkins, a major forest pest.</title>
        <authorList>
            <person name="Keeling C.I."/>
            <person name="Yuen M.M."/>
            <person name="Liao N.Y."/>
            <person name="Docking T.R."/>
            <person name="Chan S.K."/>
            <person name="Taylor G.A."/>
            <person name="Palmquist D.L."/>
            <person name="Jackman S.D."/>
            <person name="Nguyen A."/>
            <person name="Li M."/>
            <person name="Henderson H."/>
            <person name="Janes J.K."/>
            <person name="Zhao Y."/>
            <person name="Pandoh P."/>
            <person name="Moore R."/>
            <person name="Sperling F.A."/>
            <person name="Huber D.P."/>
            <person name="Birol I."/>
            <person name="Jones S.J."/>
            <person name="Bohlmann J."/>
        </authorList>
    </citation>
    <scope>NUCLEOTIDE SEQUENCE</scope>
</reference>
<dbReference type="InterPro" id="IPR000008">
    <property type="entry name" value="C2_dom"/>
</dbReference>
<accession>A0AAR5Q8N0</accession>
<evidence type="ECO:0000259" key="3">
    <source>
        <dbReference type="PROSITE" id="PS50010"/>
    </source>
</evidence>
<feature type="compositionally biased region" description="Basic and acidic residues" evidence="1">
    <location>
        <begin position="8"/>
        <end position="17"/>
    </location>
</feature>
<dbReference type="InterPro" id="IPR035892">
    <property type="entry name" value="C2_domain_sf"/>
</dbReference>
<feature type="compositionally biased region" description="Low complexity" evidence="1">
    <location>
        <begin position="1398"/>
        <end position="1408"/>
    </location>
</feature>
<dbReference type="PROSITE" id="PS50106">
    <property type="entry name" value="PDZ"/>
    <property type="match status" value="1"/>
</dbReference>
<dbReference type="InterPro" id="IPR000219">
    <property type="entry name" value="DH_dom"/>
</dbReference>
<feature type="domain" description="DH" evidence="3">
    <location>
        <begin position="860"/>
        <end position="1043"/>
    </location>
</feature>
<dbReference type="GO" id="GO:0005085">
    <property type="term" value="F:guanyl-nucleotide exchange factor activity"/>
    <property type="evidence" value="ECO:0007669"/>
    <property type="project" value="InterPro"/>
</dbReference>
<feature type="compositionally biased region" description="Low complexity" evidence="1">
    <location>
        <begin position="1353"/>
        <end position="1364"/>
    </location>
</feature>
<dbReference type="SUPFAM" id="SSF50729">
    <property type="entry name" value="PH domain-like"/>
    <property type="match status" value="1"/>
</dbReference>
<dbReference type="InterPro" id="IPR036034">
    <property type="entry name" value="PDZ_sf"/>
</dbReference>
<dbReference type="SUPFAM" id="SSF50156">
    <property type="entry name" value="PDZ domain-like"/>
    <property type="match status" value="1"/>
</dbReference>
<dbReference type="Gene3D" id="2.30.42.10">
    <property type="match status" value="1"/>
</dbReference>
<dbReference type="Gene3D" id="2.60.40.150">
    <property type="entry name" value="C2 domain"/>
    <property type="match status" value="1"/>
</dbReference>
<name>A0AAR5Q8N0_DENPD</name>
<proteinExistence type="predicted"/>
<dbReference type="PROSITE" id="PS50004">
    <property type="entry name" value="C2"/>
    <property type="match status" value="1"/>
</dbReference>
<dbReference type="PANTHER" id="PTHR46848:SF1">
    <property type="entry name" value="REGULATOR OF G-PROTEIN SIGNALING 3"/>
    <property type="match status" value="1"/>
</dbReference>
<protein>
    <submittedName>
        <fullName evidence="5">Uncharacterized protein</fullName>
    </submittedName>
</protein>
<feature type="domain" description="C2" evidence="2">
    <location>
        <begin position="465"/>
        <end position="596"/>
    </location>
</feature>
<reference evidence="5" key="2">
    <citation type="submission" date="2024-08" db="UniProtKB">
        <authorList>
            <consortium name="EnsemblMetazoa"/>
        </authorList>
    </citation>
    <scope>IDENTIFICATION</scope>
</reference>
<dbReference type="Pfam" id="PF00168">
    <property type="entry name" value="C2"/>
    <property type="match status" value="1"/>
</dbReference>
<dbReference type="SMART" id="SM00325">
    <property type="entry name" value="RhoGEF"/>
    <property type="match status" value="1"/>
</dbReference>
<evidence type="ECO:0000259" key="2">
    <source>
        <dbReference type="PROSITE" id="PS50004"/>
    </source>
</evidence>
<feature type="region of interest" description="Disordered" evidence="1">
    <location>
        <begin position="1"/>
        <end position="72"/>
    </location>
</feature>
<dbReference type="SMART" id="SM00228">
    <property type="entry name" value="PDZ"/>
    <property type="match status" value="1"/>
</dbReference>
<feature type="region of interest" description="Disordered" evidence="1">
    <location>
        <begin position="1333"/>
        <end position="1365"/>
    </location>
</feature>
<dbReference type="GO" id="GO:0005886">
    <property type="term" value="C:plasma membrane"/>
    <property type="evidence" value="ECO:0007669"/>
    <property type="project" value="TreeGrafter"/>
</dbReference>
<evidence type="ECO:0000313" key="6">
    <source>
        <dbReference type="Proteomes" id="UP000019118"/>
    </source>
</evidence>
<organism evidence="5 6">
    <name type="scientific">Dendroctonus ponderosae</name>
    <name type="common">Mountain pine beetle</name>
    <dbReference type="NCBI Taxonomy" id="77166"/>
    <lineage>
        <taxon>Eukaryota</taxon>
        <taxon>Metazoa</taxon>
        <taxon>Ecdysozoa</taxon>
        <taxon>Arthropoda</taxon>
        <taxon>Hexapoda</taxon>
        <taxon>Insecta</taxon>
        <taxon>Pterygota</taxon>
        <taxon>Neoptera</taxon>
        <taxon>Endopterygota</taxon>
        <taxon>Coleoptera</taxon>
        <taxon>Polyphaga</taxon>
        <taxon>Cucujiformia</taxon>
        <taxon>Curculionidae</taxon>
        <taxon>Scolytinae</taxon>
        <taxon>Dendroctonus</taxon>
    </lineage>
</organism>
<evidence type="ECO:0000259" key="4">
    <source>
        <dbReference type="PROSITE" id="PS50106"/>
    </source>
</evidence>
<feature type="domain" description="PDZ" evidence="4">
    <location>
        <begin position="702"/>
        <end position="780"/>
    </location>
</feature>
<feature type="compositionally biased region" description="Polar residues" evidence="1">
    <location>
        <begin position="1387"/>
        <end position="1397"/>
    </location>
</feature>
<dbReference type="InterPro" id="IPR011993">
    <property type="entry name" value="PH-like_dom_sf"/>
</dbReference>
<evidence type="ECO:0000313" key="5">
    <source>
        <dbReference type="EnsemblMetazoa" id="XP_019769501.1"/>
    </source>
</evidence>
<evidence type="ECO:0000256" key="1">
    <source>
        <dbReference type="SAM" id="MobiDB-lite"/>
    </source>
</evidence>
<feature type="region of interest" description="Disordered" evidence="1">
    <location>
        <begin position="1378"/>
        <end position="1409"/>
    </location>
</feature>
<feature type="compositionally biased region" description="Polar residues" evidence="1">
    <location>
        <begin position="1333"/>
        <end position="1352"/>
    </location>
</feature>
<dbReference type="SMART" id="SM00239">
    <property type="entry name" value="C2"/>
    <property type="match status" value="1"/>
</dbReference>
<dbReference type="Pfam" id="PF00621">
    <property type="entry name" value="RhoGEF"/>
    <property type="match status" value="1"/>
</dbReference>
<feature type="region of interest" description="Disordered" evidence="1">
    <location>
        <begin position="254"/>
        <end position="288"/>
    </location>
</feature>
<sequence>MLKWTIPSRRDTSDKPARFSSNFPSADSIARTPLKKKRRCSSAGRRASNHKRFSLDALDDDKENQFHSTPIKNTSVQEAFSPFRDLSNVASHQEKARRISSPKYKVKKKKECLEAHQGVGENSNYFTPFEAVDSHIESYLAELCSCKAPNVPTDLEAEPVETPAIEDAADQATLPGFRAKKLDAPRVSPLVKKILELQFSRSSKEANDSSFINDLSLDKLVDALLENSSAQLSPSASMVVNIHSKDLEKVCDAKEEENENENGLKRLEVHSAASSDSGFKSSPNENPHQMDSNFVCKCNNNNLTMQQTIIPINETYNERCVDGEVSRKRTSLTPVNAEEAKKPKVEIDHTLKRQKCIRRRKAEHFRQKLRRLNSSVMESATVSPFWSNQKQFFVPSDEESFSSLSVFQDVENTPLRGCYLENKNILSATPLVEPDANKPSRKCLLFSSPATNESTSFADSTVRSAVLDVRGSLDLRIFSNGESIYVNVIRCHDLYKADGEPINPYVKVALADSMRSSGSKKKNAVLQRTSVQSNSSRPIFNHTFKFPKLPASSRKRINIEVWHRDRTTMSSDFLGCMSFDVEDALGKGIEGSYRLLPQGEGRLNHAAITNGLIESSSNMGENNQESCAESVLEEILSLDGIETELKRSTNKTVLSEQQKHADEHLFLRYLELDPIEGPDAIPAAMQRKATGNKFGRTPFTQTKRLIRPAKSGFGFSVVWTHPPRIERVEKGLPAERAGILPGDYIIFVDKHNVVMMPEIDILNLIRSYGSQLTLEIFRRNPSRNGSVPNVHQKTATLVAPSSRTNSNLNLPGGTPVASALRRPSTVCSTNTTSMDYRRRKLNLPQVTFSSEKPTTTPEESRKRTIYQLISKEQQYATCLQFAITRFVSALAERRDLLTASEHKVLFQNSEEILRITEDILDHLVHEDGEMDASILSRVYRCKLHEITSAYKRYCSGIKKADCVLANKMKNSNSDFVKFIQCPAIPRRRPDLTTFIHKPLEHYREALKILMAIQGHTPPKHEDFSAIGQIVHEMQVTYREITSEGGLMEPCGEGRPLLSVQDLENRLVFTKCKPFVLNKPGRQWIFGGDLGRVEGRNVRQYWTLLFSDLILFARASRDRVLFITEDPLPLAHVTDMVFNVRKKDTEFRICTNSDAKRQATSPTIHCGPDLSRTPKKNSCRKTVILRAPTMELKAVWQNLLQRQILHLNAGLDGSALSSPMESPEVPINSSVGTLQSVETSSMRRQVRLLHGNMAFFHPSATYPNEHNPHEPPSPQNINTSCRVRISSDEVESVFSGHEDLASSEVLLEAFEEIQLGEEASSHRSPIVSTNSTAFLSSGKGSVATSTRPVWSNKSSETPSTLDSSSFYNRSPVDEVFDSGDLPKLSLGQPASPSAILTPSSEVSDESGSSYDLRDDFWDVSQFDYDLSSLNIDGMSQLSGNFNF</sequence>
<dbReference type="SUPFAM" id="SSF48065">
    <property type="entry name" value="DBL homology domain (DH-domain)"/>
    <property type="match status" value="1"/>
</dbReference>
<feature type="region of interest" description="Disordered" evidence="1">
    <location>
        <begin position="802"/>
        <end position="824"/>
    </location>
</feature>
<dbReference type="Pfam" id="PF00595">
    <property type="entry name" value="PDZ"/>
    <property type="match status" value="1"/>
</dbReference>
<feature type="compositionally biased region" description="Low complexity" evidence="1">
    <location>
        <begin position="271"/>
        <end position="282"/>
    </location>
</feature>
<dbReference type="Gene3D" id="2.30.29.30">
    <property type="entry name" value="Pleckstrin-homology domain (PH domain)/Phosphotyrosine-binding domain (PTB)"/>
    <property type="match status" value="1"/>
</dbReference>
<dbReference type="InterPro" id="IPR001478">
    <property type="entry name" value="PDZ"/>
</dbReference>
<dbReference type="PROSITE" id="PS50010">
    <property type="entry name" value="DH_2"/>
    <property type="match status" value="1"/>
</dbReference>
<dbReference type="Gene3D" id="1.20.900.10">
    <property type="entry name" value="Dbl homology (DH) domain"/>
    <property type="match status" value="1"/>
</dbReference>